<accession>A0ABY9BI22</accession>
<dbReference type="PANTHER" id="PTHR24128">
    <property type="entry name" value="HOMEOBOX PROTEIN WARIAI"/>
    <property type="match status" value="1"/>
</dbReference>
<evidence type="ECO:0000313" key="4">
    <source>
        <dbReference type="EMBL" id="WJZ82545.1"/>
    </source>
</evidence>
<keyword evidence="2" id="KW-0812">Transmembrane</keyword>
<dbReference type="SMART" id="SM00248">
    <property type="entry name" value="ANK"/>
    <property type="match status" value="5"/>
</dbReference>
<dbReference type="EMBL" id="CP126649">
    <property type="protein sequence ID" value="WJZ82545.1"/>
    <property type="molecule type" value="Genomic_DNA"/>
</dbReference>
<feature type="repeat" description="ANK" evidence="1">
    <location>
        <begin position="35"/>
        <end position="62"/>
    </location>
</feature>
<evidence type="ECO:0000256" key="1">
    <source>
        <dbReference type="PROSITE-ProRule" id="PRU00023"/>
    </source>
</evidence>
<protein>
    <recommendedName>
        <fullName evidence="3">PGG domain-containing protein</fullName>
    </recommendedName>
</protein>
<organism evidence="4 5">
    <name type="scientific">Vitis vinifera</name>
    <name type="common">Grape</name>
    <dbReference type="NCBI Taxonomy" id="29760"/>
    <lineage>
        <taxon>Eukaryota</taxon>
        <taxon>Viridiplantae</taxon>
        <taxon>Streptophyta</taxon>
        <taxon>Embryophyta</taxon>
        <taxon>Tracheophyta</taxon>
        <taxon>Spermatophyta</taxon>
        <taxon>Magnoliopsida</taxon>
        <taxon>eudicotyledons</taxon>
        <taxon>Gunneridae</taxon>
        <taxon>Pentapetalae</taxon>
        <taxon>rosids</taxon>
        <taxon>Vitales</taxon>
        <taxon>Vitaceae</taxon>
        <taxon>Viteae</taxon>
        <taxon>Vitis</taxon>
    </lineage>
</organism>
<dbReference type="Proteomes" id="UP001227230">
    <property type="component" value="Chromosome 2"/>
</dbReference>
<feature type="transmembrane region" description="Helical" evidence="2">
    <location>
        <begin position="422"/>
        <end position="441"/>
    </location>
</feature>
<dbReference type="PROSITE" id="PS50088">
    <property type="entry name" value="ANK_REPEAT"/>
    <property type="match status" value="5"/>
</dbReference>
<dbReference type="InterPro" id="IPR002110">
    <property type="entry name" value="Ankyrin_rpt"/>
</dbReference>
<sequence>MDPMMFKAARDGNVVDLFNLLEADPLILERLVTASADTPLHVAAMLGHLDFVKEVIKHKSNVVEYVKELNQQGFSPMHLAAAHGHVDVVRRLIEISSELCCLKGRDGMTPLHCASVKGRAETMNLLLSASPLCVLEVTERGETALHIAVKNNQLDALRVLVEWLWRSKTLVVINSKDGDGNTVLHLAAARKNHQAIELLLSCNDGVPEVLEVNAINKKGLTAMDLLMLCPCESGIVPAEAERLFRGIGAARDRVSDHITSTPRPYHNHNQVSYQKNPLAGHTNIVARSISSRQDTMLGDEYWVTWRNYFKFQFDRDTPSNVREAFLVVAVLIVAVTYQTGQSISTWGQHEASDKFEMIWASRNRILVSFYALSNTIGFFVSLDMILVLTSKFPMCWGLVVAVHAIAVNYTISIVGITPSGGMKIASAVLCITLLLAIRLTSRCIRTRSRWRLHRSSAERLARYECGRLIV</sequence>
<keyword evidence="2" id="KW-1133">Transmembrane helix</keyword>
<dbReference type="Pfam" id="PF12796">
    <property type="entry name" value="Ank_2"/>
    <property type="match status" value="2"/>
</dbReference>
<dbReference type="PANTHER" id="PTHR24128:SF61">
    <property type="entry name" value="ANKYRIN REPEAT-CONTAINING PROTEIN BDA1-LIKE"/>
    <property type="match status" value="1"/>
</dbReference>
<evidence type="ECO:0000259" key="3">
    <source>
        <dbReference type="Pfam" id="PF13962"/>
    </source>
</evidence>
<evidence type="ECO:0000313" key="5">
    <source>
        <dbReference type="Proteomes" id="UP001227230"/>
    </source>
</evidence>
<evidence type="ECO:0000256" key="2">
    <source>
        <dbReference type="SAM" id="Phobius"/>
    </source>
</evidence>
<dbReference type="InterPro" id="IPR036770">
    <property type="entry name" value="Ankyrin_rpt-contain_sf"/>
</dbReference>
<feature type="repeat" description="ANK" evidence="1">
    <location>
        <begin position="140"/>
        <end position="162"/>
    </location>
</feature>
<gene>
    <name evidence="4" type="ORF">VitviT2T_002296</name>
</gene>
<feature type="repeat" description="ANK" evidence="1">
    <location>
        <begin position="179"/>
        <end position="201"/>
    </location>
</feature>
<feature type="transmembrane region" description="Helical" evidence="2">
    <location>
        <begin position="367"/>
        <end position="388"/>
    </location>
</feature>
<reference evidence="4 5" key="1">
    <citation type="journal article" date="2023" name="Hortic Res">
        <title>The complete reference genome for grapevine (Vitis vinifera L.) genetics and breeding.</title>
        <authorList>
            <person name="Shi X."/>
            <person name="Cao S."/>
            <person name="Wang X."/>
            <person name="Huang S."/>
            <person name="Wang Y."/>
            <person name="Liu Z."/>
            <person name="Liu W."/>
            <person name="Leng X."/>
            <person name="Peng Y."/>
            <person name="Wang N."/>
            <person name="Wang Y."/>
            <person name="Ma Z."/>
            <person name="Xu X."/>
            <person name="Zhang F."/>
            <person name="Xue H."/>
            <person name="Zhong H."/>
            <person name="Wang Y."/>
            <person name="Zhang K."/>
            <person name="Velt A."/>
            <person name="Avia K."/>
            <person name="Holtgrawe D."/>
            <person name="Grimplet J."/>
            <person name="Matus J.T."/>
            <person name="Ware D."/>
            <person name="Wu X."/>
            <person name="Wang H."/>
            <person name="Liu C."/>
            <person name="Fang Y."/>
            <person name="Rustenholz C."/>
            <person name="Cheng Z."/>
            <person name="Xiao H."/>
            <person name="Zhou Y."/>
        </authorList>
    </citation>
    <scope>NUCLEOTIDE SEQUENCE [LARGE SCALE GENOMIC DNA]</scope>
    <source>
        <strain evidence="5">cv. Pinot noir / PN40024</strain>
        <tissue evidence="4">Leaf</tissue>
    </source>
</reference>
<feature type="transmembrane region" description="Helical" evidence="2">
    <location>
        <begin position="324"/>
        <end position="347"/>
    </location>
</feature>
<dbReference type="PROSITE" id="PS50297">
    <property type="entry name" value="ANK_REP_REGION"/>
    <property type="match status" value="5"/>
</dbReference>
<keyword evidence="5" id="KW-1185">Reference proteome</keyword>
<dbReference type="SUPFAM" id="SSF48403">
    <property type="entry name" value="Ankyrin repeat"/>
    <property type="match status" value="1"/>
</dbReference>
<feature type="transmembrane region" description="Helical" evidence="2">
    <location>
        <begin position="395"/>
        <end position="416"/>
    </location>
</feature>
<keyword evidence="2" id="KW-0472">Membrane</keyword>
<dbReference type="Gene3D" id="1.25.40.20">
    <property type="entry name" value="Ankyrin repeat-containing domain"/>
    <property type="match status" value="1"/>
</dbReference>
<proteinExistence type="predicted"/>
<feature type="domain" description="PGG" evidence="3">
    <location>
        <begin position="320"/>
        <end position="392"/>
    </location>
</feature>
<dbReference type="InterPro" id="IPR026961">
    <property type="entry name" value="PGG_dom"/>
</dbReference>
<dbReference type="Pfam" id="PF13962">
    <property type="entry name" value="PGG"/>
    <property type="match status" value="1"/>
</dbReference>
<name>A0ABY9BI22_VITVI</name>
<feature type="repeat" description="ANK" evidence="1">
    <location>
        <begin position="72"/>
        <end position="99"/>
    </location>
</feature>
<keyword evidence="1" id="KW-0040">ANK repeat</keyword>
<dbReference type="Pfam" id="PF00023">
    <property type="entry name" value="Ank"/>
    <property type="match status" value="1"/>
</dbReference>
<feature type="repeat" description="ANK" evidence="1">
    <location>
        <begin position="106"/>
        <end position="128"/>
    </location>
</feature>